<feature type="domain" description="SH3" evidence="3">
    <location>
        <begin position="19"/>
        <end position="100"/>
    </location>
</feature>
<feature type="non-terminal residue" evidence="4">
    <location>
        <position position="152"/>
    </location>
</feature>
<dbReference type="PaxDb" id="55529-EKX36344"/>
<evidence type="ECO:0000313" key="4">
    <source>
        <dbReference type="EMBL" id="EKX36344.1"/>
    </source>
</evidence>
<dbReference type="EMBL" id="JH993075">
    <property type="protein sequence ID" value="EKX36344.1"/>
    <property type="molecule type" value="Genomic_DNA"/>
</dbReference>
<protein>
    <recommendedName>
        <fullName evidence="3">SH3 domain-containing protein</fullName>
    </recommendedName>
</protein>
<dbReference type="GeneID" id="17293109"/>
<evidence type="ECO:0000256" key="1">
    <source>
        <dbReference type="ARBA" id="ARBA00022443"/>
    </source>
</evidence>
<accession>L1IKB0</accession>
<evidence type="ECO:0000256" key="2">
    <source>
        <dbReference type="PROSITE-ProRule" id="PRU00192"/>
    </source>
</evidence>
<evidence type="ECO:0000259" key="3">
    <source>
        <dbReference type="PROSITE" id="PS50002"/>
    </source>
</evidence>
<proteinExistence type="predicted"/>
<keyword evidence="1 2" id="KW-0728">SH3 domain</keyword>
<gene>
    <name evidence="4" type="ORF">GUITHDRAFT_155255</name>
</gene>
<dbReference type="SUPFAM" id="SSF50044">
    <property type="entry name" value="SH3-domain"/>
    <property type="match status" value="1"/>
</dbReference>
<organism evidence="4">
    <name type="scientific">Guillardia theta (strain CCMP2712)</name>
    <name type="common">Cryptophyte</name>
    <dbReference type="NCBI Taxonomy" id="905079"/>
    <lineage>
        <taxon>Eukaryota</taxon>
        <taxon>Cryptophyceae</taxon>
        <taxon>Pyrenomonadales</taxon>
        <taxon>Geminigeraceae</taxon>
        <taxon>Guillardia</taxon>
    </lineage>
</organism>
<dbReference type="KEGG" id="gtt:GUITHDRAFT_155255"/>
<dbReference type="PROSITE" id="PS50002">
    <property type="entry name" value="SH3"/>
    <property type="match status" value="1"/>
</dbReference>
<sequence length="152" mass="16510">TPFLQRPGVEEMASMATDLGMELVVAVRDFSSSEMSQSHSQLNIKAGDAILVKQAGTKGWKFGQILLTVSGKRLFSNDDLLHGWGAQGWFPETFVAAAQELATWRQRIIQIGSPDDDGTVSVVDASSGETIFAGLPEAPAEHWYFPAQDGER</sequence>
<name>L1IKB0_GUITC</name>
<dbReference type="InterPro" id="IPR001452">
    <property type="entry name" value="SH3_domain"/>
</dbReference>
<dbReference type="HOGENOM" id="CLU_1727088_0_0_1"/>
<dbReference type="AlphaFoldDB" id="L1IKB0"/>
<dbReference type="Gene3D" id="2.30.30.40">
    <property type="entry name" value="SH3 Domains"/>
    <property type="match status" value="1"/>
</dbReference>
<dbReference type="RefSeq" id="XP_005823324.1">
    <property type="nucleotide sequence ID" value="XM_005823267.1"/>
</dbReference>
<dbReference type="InterPro" id="IPR036028">
    <property type="entry name" value="SH3-like_dom_sf"/>
</dbReference>
<reference evidence="4" key="1">
    <citation type="journal article" date="2012" name="Nature">
        <title>Algal genomes reveal evolutionary mosaicism and the fate of nucleomorphs.</title>
        <authorList>
            <consortium name="DOE Joint Genome Institute"/>
            <person name="Curtis B.A."/>
            <person name="Tanifuji G."/>
            <person name="Burki F."/>
            <person name="Gruber A."/>
            <person name="Irimia M."/>
            <person name="Maruyama S."/>
            <person name="Arias M.C."/>
            <person name="Ball S.G."/>
            <person name="Gile G.H."/>
            <person name="Hirakawa Y."/>
            <person name="Hopkins J.F."/>
            <person name="Kuo A."/>
            <person name="Rensing S.A."/>
            <person name="Schmutz J."/>
            <person name="Symeonidi A."/>
            <person name="Elias M."/>
            <person name="Eveleigh R.J."/>
            <person name="Herman E.K."/>
            <person name="Klute M.J."/>
            <person name="Nakayama T."/>
            <person name="Obornik M."/>
            <person name="Reyes-Prieto A."/>
            <person name="Armbrust E.V."/>
            <person name="Aves S.J."/>
            <person name="Beiko R.G."/>
            <person name="Coutinho P."/>
            <person name="Dacks J.B."/>
            <person name="Durnford D.G."/>
            <person name="Fast N.M."/>
            <person name="Green B.R."/>
            <person name="Grisdale C.J."/>
            <person name="Hempel F."/>
            <person name="Henrissat B."/>
            <person name="Hoppner M.P."/>
            <person name="Ishida K."/>
            <person name="Kim E."/>
            <person name="Koreny L."/>
            <person name="Kroth P.G."/>
            <person name="Liu Y."/>
            <person name="Malik S.B."/>
            <person name="Maier U.G."/>
            <person name="McRose D."/>
            <person name="Mock T."/>
            <person name="Neilson J.A."/>
            <person name="Onodera N.T."/>
            <person name="Poole A.M."/>
            <person name="Pritham E.J."/>
            <person name="Richards T.A."/>
            <person name="Rocap G."/>
            <person name="Roy S.W."/>
            <person name="Sarai C."/>
            <person name="Schaack S."/>
            <person name="Shirato S."/>
            <person name="Slamovits C.H."/>
            <person name="Spencer D.F."/>
            <person name="Suzuki S."/>
            <person name="Worden A.Z."/>
            <person name="Zauner S."/>
            <person name="Barry K."/>
            <person name="Bell C."/>
            <person name="Bharti A.K."/>
            <person name="Crow J.A."/>
            <person name="Grimwood J."/>
            <person name="Kramer R."/>
            <person name="Lindquist E."/>
            <person name="Lucas S."/>
            <person name="Salamov A."/>
            <person name="McFadden G.I."/>
            <person name="Lane C.E."/>
            <person name="Keeling P.J."/>
            <person name="Gray M.W."/>
            <person name="Grigoriev I.V."/>
            <person name="Archibald J.M."/>
        </authorList>
    </citation>
    <scope>NUCLEOTIDE SEQUENCE</scope>
    <source>
        <strain evidence="4">CCMP2712</strain>
    </source>
</reference>